<dbReference type="Gene3D" id="3.50.50.60">
    <property type="entry name" value="FAD/NAD(P)-binding domain"/>
    <property type="match status" value="1"/>
</dbReference>
<dbReference type="SUPFAM" id="SSF51905">
    <property type="entry name" value="FAD/NAD(P)-binding domain"/>
    <property type="match status" value="1"/>
</dbReference>
<proteinExistence type="predicted"/>
<dbReference type="PANTHER" id="PTHR13789:SF268">
    <property type="entry name" value="5-METHYLPHENAZINE-1-CARBOXYLATE 1-MONOOXYGENASE"/>
    <property type="match status" value="1"/>
</dbReference>
<dbReference type="SUPFAM" id="SSF54373">
    <property type="entry name" value="FAD-linked reductases, C-terminal domain"/>
    <property type="match status" value="1"/>
</dbReference>
<dbReference type="AlphaFoldDB" id="A0A0A0E9S1"/>
<protein>
    <recommendedName>
        <fullName evidence="3">FAD-binding domain-containing protein</fullName>
    </recommendedName>
</protein>
<dbReference type="OrthoDB" id="4230779at2"/>
<keyword evidence="2" id="KW-0503">Monooxygenase</keyword>
<dbReference type="PRINTS" id="PR00420">
    <property type="entry name" value="RNGMNOXGNASE"/>
</dbReference>
<gene>
    <name evidence="4" type="ORF">ATO9_19610</name>
</gene>
<feature type="domain" description="FAD-binding" evidence="3">
    <location>
        <begin position="2"/>
        <end position="356"/>
    </location>
</feature>
<dbReference type="EMBL" id="AQQX01000013">
    <property type="protein sequence ID" value="KGM47214.1"/>
    <property type="molecule type" value="Genomic_DNA"/>
</dbReference>
<dbReference type="Gene3D" id="3.30.9.30">
    <property type="match status" value="1"/>
</dbReference>
<evidence type="ECO:0000313" key="4">
    <source>
        <dbReference type="EMBL" id="KGM47214.1"/>
    </source>
</evidence>
<dbReference type="InterPro" id="IPR036188">
    <property type="entry name" value="FAD/NAD-bd_sf"/>
</dbReference>
<comment type="caution">
    <text evidence="4">The sequence shown here is derived from an EMBL/GenBank/DDBJ whole genome shotgun (WGS) entry which is preliminary data.</text>
</comment>
<dbReference type="Proteomes" id="UP000030004">
    <property type="component" value="Unassembled WGS sequence"/>
</dbReference>
<dbReference type="STRING" id="1461694.ATO9_19610"/>
<reference evidence="4 5" key="1">
    <citation type="journal article" date="2015" name="Antonie Van Leeuwenhoek">
        <title>Pseudooceanicola atlanticus gen. nov. sp. nov., isolated from surface seawater of the Atlantic Ocean and reclassification of Oceanicola batsensis, Oceanicola marinus, Oceanicola nitratireducens, Oceanicola nanhaiensis, Oceanicola antarcticus and Oceanicola flagellatus, as Pseudooceanicola batsensis comb. nov., Pseudooceanicola marinus comb. nov., Pseudooceanicola nitratireducens comb. nov., Pseudooceanicola nanhaiensis comb. nov., Pseudooceanicola antarcticus comb. nov., and Pseudooceanicola flagellatus comb. nov.</title>
        <authorList>
            <person name="Lai Q."/>
            <person name="Li G."/>
            <person name="Liu X."/>
            <person name="Du Y."/>
            <person name="Sun F."/>
            <person name="Shao Z."/>
        </authorList>
    </citation>
    <scope>NUCLEOTIDE SEQUENCE [LARGE SCALE GENOMIC DNA]</scope>
    <source>
        <strain evidence="4 5">22II-s11g</strain>
    </source>
</reference>
<evidence type="ECO:0000259" key="3">
    <source>
        <dbReference type="Pfam" id="PF01494"/>
    </source>
</evidence>
<sequence length="414" mass="44712">MKVIIAGGGIGGLTAALYLHKHGVPCQVFEKVPKIQHLGVGITMLPHAISAMNELGLMEPLDALGVRTDRMIFRTRGGQEVWNAPRGLAAGYDVPQITAHRADIHQVLLDAVAERLPDGTLTLDAAFDAVEETGDGVRVTLRRADGSTFTAEGDVLIGADGIHSAVRRHLNPDEGAPRWSGLMLWRGSLDWPKVLDGHTIINSGGIDRKFIFYPIGPGKTPETQLMNWACVVRQAEPGAPTPGRESWNSEAKAEALHPILKDFTVPETDIRAMVDATPVFWDFPMCDRDPLDSWTRGRITLLGDAAHPMYPFGANGSAQAILDARALGRLCGAGGDPAEVLKAYEAERLGPVNEVVAGNRTGGPERVIDEVETRIADLPGQRFDDLEQILPFEARDAIVNGYTKMAGFATEQVS</sequence>
<dbReference type="GO" id="GO:0004497">
    <property type="term" value="F:monooxygenase activity"/>
    <property type="evidence" value="ECO:0007669"/>
    <property type="project" value="UniProtKB-KW"/>
</dbReference>
<evidence type="ECO:0000256" key="2">
    <source>
        <dbReference type="ARBA" id="ARBA00023033"/>
    </source>
</evidence>
<dbReference type="RefSeq" id="WP_043753258.1">
    <property type="nucleotide sequence ID" value="NZ_AQQX01000013.1"/>
</dbReference>
<dbReference type="GO" id="GO:0071949">
    <property type="term" value="F:FAD binding"/>
    <property type="evidence" value="ECO:0007669"/>
    <property type="project" value="InterPro"/>
</dbReference>
<keyword evidence="5" id="KW-1185">Reference proteome</keyword>
<dbReference type="InterPro" id="IPR002938">
    <property type="entry name" value="FAD-bd"/>
</dbReference>
<evidence type="ECO:0000256" key="1">
    <source>
        <dbReference type="ARBA" id="ARBA00023002"/>
    </source>
</evidence>
<dbReference type="eggNOG" id="COG0654">
    <property type="taxonomic scope" value="Bacteria"/>
</dbReference>
<evidence type="ECO:0000313" key="5">
    <source>
        <dbReference type="Proteomes" id="UP000030004"/>
    </source>
</evidence>
<name>A0A0A0E9S1_9RHOB</name>
<organism evidence="4 5">
    <name type="scientific">Pseudooceanicola atlanticus</name>
    <dbReference type="NCBI Taxonomy" id="1461694"/>
    <lineage>
        <taxon>Bacteria</taxon>
        <taxon>Pseudomonadati</taxon>
        <taxon>Pseudomonadota</taxon>
        <taxon>Alphaproteobacteria</taxon>
        <taxon>Rhodobacterales</taxon>
        <taxon>Paracoccaceae</taxon>
        <taxon>Pseudooceanicola</taxon>
    </lineage>
</organism>
<accession>A0A0A0E9S1</accession>
<dbReference type="NCBIfam" id="NF005720">
    <property type="entry name" value="PRK07538.1"/>
    <property type="match status" value="1"/>
</dbReference>
<dbReference type="PANTHER" id="PTHR13789">
    <property type="entry name" value="MONOOXYGENASE"/>
    <property type="match status" value="1"/>
</dbReference>
<dbReference type="Pfam" id="PF01494">
    <property type="entry name" value="FAD_binding_3"/>
    <property type="match status" value="1"/>
</dbReference>
<dbReference type="InterPro" id="IPR050493">
    <property type="entry name" value="FAD-dep_Monooxygenase_BioMet"/>
</dbReference>
<keyword evidence="1" id="KW-0560">Oxidoreductase</keyword>